<feature type="domain" description="SusD-like N-terminal" evidence="1">
    <location>
        <begin position="22"/>
        <end position="228"/>
    </location>
</feature>
<dbReference type="InterPro" id="IPR033985">
    <property type="entry name" value="SusD-like_N"/>
</dbReference>
<evidence type="ECO:0000313" key="2">
    <source>
        <dbReference type="EMBL" id="MCZ8372710.1"/>
    </source>
</evidence>
<sequence length="535" mass="60229">MKMTYIYSAAIGLALGLTSCEDFLDTMPDNRAELNSDEKITAILVSAYPTHSSILLTEYGTDNVMDNGKAYNIYHYYPITEETYLWETSSESSGNDDPNSVWQGYYSAIAAANQALVAIEEMGNPERLAPQRAEALLCRAYGHFMLANVFCLPYNPQTASKDMGLPYASAPETKPEQTYERGTLEELYSKINADIEAALPYVDDRIYTVPKYHFNVKAAYAFAARFNLFYVKADKSNYNKVVEYATKALGASPASLTRQMIKYTAFGADDISNEYIRTSETANFLMLPAYSAAGRCMLGMEQRYNHARPICTNETYWATGPWGTGGSSGFYISTLYGGNQCVRFPKITEFWEETDKINGTGYPHIVHVAFSADETLLCRAEAYAFLKEYDKAAADLNIWQSGHCYASYRDNRGVLRYLPELTRERVNDFFTDIPYSPIEAIVNGESVGTIKKTLHPQGFMVEAGEQENFIHCVLHFRRLETLHDGSRWFDIKRYGIEVGHNRDGLSADILKVDDPRRAIQLPKDVIRGGLTPNPR</sequence>
<dbReference type="SUPFAM" id="SSF48452">
    <property type="entry name" value="TPR-like"/>
    <property type="match status" value="1"/>
</dbReference>
<dbReference type="RefSeq" id="WP_269877897.1">
    <property type="nucleotide sequence ID" value="NZ_JAPZVM010000006.1"/>
</dbReference>
<evidence type="ECO:0000259" key="1">
    <source>
        <dbReference type="Pfam" id="PF14322"/>
    </source>
</evidence>
<organism evidence="2 3">
    <name type="scientific">Phocaeicola acetigenes</name>
    <dbReference type="NCBI Taxonomy" id="3016083"/>
    <lineage>
        <taxon>Bacteria</taxon>
        <taxon>Pseudomonadati</taxon>
        <taxon>Bacteroidota</taxon>
        <taxon>Bacteroidia</taxon>
        <taxon>Bacteroidales</taxon>
        <taxon>Bacteroidaceae</taxon>
        <taxon>Phocaeicola</taxon>
    </lineage>
</organism>
<comment type="caution">
    <text evidence="2">The sequence shown here is derived from an EMBL/GenBank/DDBJ whole genome shotgun (WGS) entry which is preliminary data.</text>
</comment>
<reference evidence="2" key="1">
    <citation type="submission" date="2022-12" db="EMBL/GenBank/DDBJ databases">
        <title>Phocaeicola acetigenes sp. nov., isolated feces from a healthy human.</title>
        <authorList>
            <person name="Do H."/>
            <person name="Ha Y.B."/>
            <person name="Kim J.-S."/>
            <person name="Suh M.K."/>
            <person name="Kim H.S."/>
            <person name="Lee J.-S."/>
        </authorList>
    </citation>
    <scope>NUCLEOTIDE SEQUENCE</scope>
    <source>
        <strain evidence="2">KGMB11183</strain>
    </source>
</reference>
<keyword evidence="3" id="KW-1185">Reference proteome</keyword>
<dbReference type="Gene3D" id="1.25.40.390">
    <property type="match status" value="2"/>
</dbReference>
<dbReference type="InterPro" id="IPR011990">
    <property type="entry name" value="TPR-like_helical_dom_sf"/>
</dbReference>
<protein>
    <submittedName>
        <fullName evidence="2">RagB/SusD family nutrient uptake outer membrane protein</fullName>
    </submittedName>
</protein>
<dbReference type="Pfam" id="PF14322">
    <property type="entry name" value="SusD-like_3"/>
    <property type="match status" value="1"/>
</dbReference>
<name>A0ABT4PI38_9BACT</name>
<accession>A0ABT4PI38</accession>
<dbReference type="PROSITE" id="PS51257">
    <property type="entry name" value="PROKAR_LIPOPROTEIN"/>
    <property type="match status" value="1"/>
</dbReference>
<dbReference type="EMBL" id="JAPZVM010000006">
    <property type="protein sequence ID" value="MCZ8372710.1"/>
    <property type="molecule type" value="Genomic_DNA"/>
</dbReference>
<dbReference type="Proteomes" id="UP001141933">
    <property type="component" value="Unassembled WGS sequence"/>
</dbReference>
<evidence type="ECO:0000313" key="3">
    <source>
        <dbReference type="Proteomes" id="UP001141933"/>
    </source>
</evidence>
<gene>
    <name evidence="2" type="ORF">O6P32_08320</name>
</gene>
<proteinExistence type="predicted"/>